<evidence type="ECO:0000313" key="1">
    <source>
        <dbReference type="EMBL" id="SDD43948.1"/>
    </source>
</evidence>
<dbReference type="Proteomes" id="UP000199072">
    <property type="component" value="Unassembled WGS sequence"/>
</dbReference>
<name>A0A1G6URC2_9SPHI</name>
<dbReference type="Pfam" id="PF00756">
    <property type="entry name" value="Esterase"/>
    <property type="match status" value="1"/>
</dbReference>
<evidence type="ECO:0000313" key="2">
    <source>
        <dbReference type="Proteomes" id="UP000199072"/>
    </source>
</evidence>
<dbReference type="Gene3D" id="3.40.50.1820">
    <property type="entry name" value="alpha/beta hydrolase"/>
    <property type="match status" value="1"/>
</dbReference>
<dbReference type="RefSeq" id="WP_091144414.1">
    <property type="nucleotide sequence ID" value="NZ_FNAI01000001.1"/>
</dbReference>
<dbReference type="AlphaFoldDB" id="A0A1G6URC2"/>
<dbReference type="InterPro" id="IPR000801">
    <property type="entry name" value="Esterase-like"/>
</dbReference>
<keyword evidence="2" id="KW-1185">Reference proteome</keyword>
<protein>
    <submittedName>
        <fullName evidence="1">Esterase/lipase superfamily enzyme</fullName>
    </submittedName>
</protein>
<organism evidence="1 2">
    <name type="scientific">Mucilaginibacter pineti</name>
    <dbReference type="NCBI Taxonomy" id="1391627"/>
    <lineage>
        <taxon>Bacteria</taxon>
        <taxon>Pseudomonadati</taxon>
        <taxon>Bacteroidota</taxon>
        <taxon>Sphingobacteriia</taxon>
        <taxon>Sphingobacteriales</taxon>
        <taxon>Sphingobacteriaceae</taxon>
        <taxon>Mucilaginibacter</taxon>
    </lineage>
</organism>
<dbReference type="PANTHER" id="PTHR48098:SF3">
    <property type="entry name" value="IRON(III) ENTEROBACTIN ESTERASE"/>
    <property type="match status" value="1"/>
</dbReference>
<dbReference type="EMBL" id="FNAI01000001">
    <property type="protein sequence ID" value="SDD43948.1"/>
    <property type="molecule type" value="Genomic_DNA"/>
</dbReference>
<dbReference type="SUPFAM" id="SSF53474">
    <property type="entry name" value="alpha/beta-Hydrolases"/>
    <property type="match status" value="1"/>
</dbReference>
<sequence>MNREYVQWYSPALQKNMEMLVFGHAGASVLFFPARMGRFYEYEEWKVIESLRSKIENGFIQVYCVDSIDRESFYNGLSHPAQRIERHIQYENYILNEVMPFIEQKNPGSFKIVAGCSLGAFHAVNIALRHPHTFNKVVAMSGRYDVTNKIGHYGDLLDGYWDENIYFNMPLQYLTNLTDEDQLNSIKQIPIVLAVGQQDVLLGSNLALNDKLAEKGIRASLHIWDEEAHRARSWRQMVANYI</sequence>
<accession>A0A1G6URC2</accession>
<gene>
    <name evidence="1" type="ORF">SAMN05216464_101737</name>
</gene>
<dbReference type="InterPro" id="IPR029058">
    <property type="entry name" value="AB_hydrolase_fold"/>
</dbReference>
<dbReference type="InterPro" id="IPR050583">
    <property type="entry name" value="Mycobacterial_A85_antigen"/>
</dbReference>
<dbReference type="OrthoDB" id="9775130at2"/>
<dbReference type="STRING" id="1391627.SAMN05216464_101737"/>
<proteinExistence type="predicted"/>
<dbReference type="PANTHER" id="PTHR48098">
    <property type="entry name" value="ENTEROCHELIN ESTERASE-RELATED"/>
    <property type="match status" value="1"/>
</dbReference>
<reference evidence="1 2" key="1">
    <citation type="submission" date="2016-10" db="EMBL/GenBank/DDBJ databases">
        <authorList>
            <person name="de Groot N.N."/>
        </authorList>
    </citation>
    <scope>NUCLEOTIDE SEQUENCE [LARGE SCALE GENOMIC DNA]</scope>
    <source>
        <strain evidence="1 2">47C3B</strain>
    </source>
</reference>